<name>A0A7S5R3R9_9CAUD</name>
<accession>A0A7S5R3R9</accession>
<sequence length="225" mass="25128">MITEDELKAAMPSAMKTLVTTQMVNNFNAIAVDPEFADTLRDNVISYASVMKDGKYKIADYLAAVMYVSYKAMGYNNQEAYARTHPQRYAALTARGATQKDISAYVAAYHKNQLVNKIMEFVAIPTWVLNQDIFQKAINVQADLMLNAQSEKVRMEAADSLMTHLKRPEVKGLEVKISTEDNSGMNELKNTLAQLAKQQKEMIEGGVSAREIAHSKLIDVTPEKN</sequence>
<evidence type="ECO:0000313" key="1">
    <source>
        <dbReference type="EMBL" id="QIG70552.1"/>
    </source>
</evidence>
<organism evidence="1 2">
    <name type="scientific">Rhizobium phage RHph_N38</name>
    <dbReference type="NCBI Taxonomy" id="2509750"/>
    <lineage>
        <taxon>Viruses</taxon>
        <taxon>Duplodnaviria</taxon>
        <taxon>Heunggongvirae</taxon>
        <taxon>Uroviricota</taxon>
        <taxon>Caudoviricetes</taxon>
        <taxon>Schitoviridae</taxon>
        <taxon>Demetervirinae</taxon>
        <taxon>Cyamitesvirus</taxon>
        <taxon>Cyamitesvirus N38</taxon>
    </lineage>
</organism>
<keyword evidence="2" id="KW-1185">Reference proteome</keyword>
<dbReference type="EMBL" id="MN988517">
    <property type="protein sequence ID" value="QIG70552.1"/>
    <property type="molecule type" value="Genomic_DNA"/>
</dbReference>
<dbReference type="Proteomes" id="UP000617684">
    <property type="component" value="Segment"/>
</dbReference>
<evidence type="ECO:0000313" key="2">
    <source>
        <dbReference type="Proteomes" id="UP000617684"/>
    </source>
</evidence>
<protein>
    <submittedName>
        <fullName evidence="1">Uncharacterized protein</fullName>
    </submittedName>
</protein>
<proteinExistence type="predicted"/>
<gene>
    <name evidence="1" type="ORF">EVB89_089</name>
</gene>
<reference evidence="1" key="1">
    <citation type="submission" date="2020-01" db="EMBL/GenBank/DDBJ databases">
        <title>Patterns of diversity and host range of bacteriophage communities associated with bean-nodulatin bacteria.</title>
        <authorList>
            <person name="Vann Cauwenberghe J."/>
            <person name="Santamaria R.I."/>
            <person name="Bustos P."/>
            <person name="Juarez S."/>
            <person name="Gonzalez V."/>
        </authorList>
    </citation>
    <scope>NUCLEOTIDE SEQUENCE</scope>
</reference>